<proteinExistence type="predicted"/>
<keyword evidence="3" id="KW-1185">Reference proteome</keyword>
<protein>
    <submittedName>
        <fullName evidence="1 2">Uncharacterized protein</fullName>
    </submittedName>
</protein>
<dbReference type="InParanoid" id="A0A2K1IEU1"/>
<evidence type="ECO:0000313" key="1">
    <source>
        <dbReference type="EMBL" id="PNR27790.1"/>
    </source>
</evidence>
<name>A0A2K1IEU1_PHYPA</name>
<evidence type="ECO:0000313" key="2">
    <source>
        <dbReference type="EnsemblPlants" id="PAC:32979613.CDS.1"/>
    </source>
</evidence>
<sequence>MMILDPAICQVVQFGFCNVVLRVCYLVYSTRFTSVWFPWDDDRILSQVVAGKMPITNRLRPYIWRSMVRSSLYC</sequence>
<gene>
    <name evidence="1" type="ORF">PHYPA_029942</name>
</gene>
<dbReference type="EnsemblPlants" id="Pp3c25_14194V3.1">
    <property type="protein sequence ID" value="PAC:32979613.CDS.1"/>
    <property type="gene ID" value="Pp3c25_14194"/>
</dbReference>
<dbReference type="AlphaFoldDB" id="A0A2K1IEU1"/>
<evidence type="ECO:0000313" key="3">
    <source>
        <dbReference type="Proteomes" id="UP000006727"/>
    </source>
</evidence>
<dbReference type="EMBL" id="ABEU02000025">
    <property type="protein sequence ID" value="PNR27790.1"/>
    <property type="molecule type" value="Genomic_DNA"/>
</dbReference>
<reference evidence="2" key="3">
    <citation type="submission" date="2020-12" db="UniProtKB">
        <authorList>
            <consortium name="EnsemblPlants"/>
        </authorList>
    </citation>
    <scope>IDENTIFICATION</scope>
</reference>
<dbReference type="Proteomes" id="UP000006727">
    <property type="component" value="Chromosome 25"/>
</dbReference>
<dbReference type="Gramene" id="Pp3c25_14194V3.1">
    <property type="protein sequence ID" value="PAC:32979613.CDS.1"/>
    <property type="gene ID" value="Pp3c25_14194"/>
</dbReference>
<reference evidence="1 3" key="1">
    <citation type="journal article" date="2008" name="Science">
        <title>The Physcomitrella genome reveals evolutionary insights into the conquest of land by plants.</title>
        <authorList>
            <person name="Rensing S."/>
            <person name="Lang D."/>
            <person name="Zimmer A."/>
            <person name="Terry A."/>
            <person name="Salamov A."/>
            <person name="Shapiro H."/>
            <person name="Nishiyama T."/>
            <person name="Perroud P.-F."/>
            <person name="Lindquist E."/>
            <person name="Kamisugi Y."/>
            <person name="Tanahashi T."/>
            <person name="Sakakibara K."/>
            <person name="Fujita T."/>
            <person name="Oishi K."/>
            <person name="Shin-I T."/>
            <person name="Kuroki Y."/>
            <person name="Toyoda A."/>
            <person name="Suzuki Y."/>
            <person name="Hashimoto A."/>
            <person name="Yamaguchi K."/>
            <person name="Sugano A."/>
            <person name="Kohara Y."/>
            <person name="Fujiyama A."/>
            <person name="Anterola A."/>
            <person name="Aoki S."/>
            <person name="Ashton N."/>
            <person name="Barbazuk W.B."/>
            <person name="Barker E."/>
            <person name="Bennetzen J."/>
            <person name="Bezanilla M."/>
            <person name="Blankenship R."/>
            <person name="Cho S.H."/>
            <person name="Dutcher S."/>
            <person name="Estelle M."/>
            <person name="Fawcett J.A."/>
            <person name="Gundlach H."/>
            <person name="Hanada K."/>
            <person name="Heyl A."/>
            <person name="Hicks K.A."/>
            <person name="Hugh J."/>
            <person name="Lohr M."/>
            <person name="Mayer K."/>
            <person name="Melkozernov A."/>
            <person name="Murata T."/>
            <person name="Nelson D."/>
            <person name="Pils B."/>
            <person name="Prigge M."/>
            <person name="Reiss B."/>
            <person name="Renner T."/>
            <person name="Rombauts S."/>
            <person name="Rushton P."/>
            <person name="Sanderfoot A."/>
            <person name="Schween G."/>
            <person name="Shiu S.-H."/>
            <person name="Stueber K."/>
            <person name="Theodoulou F.L."/>
            <person name="Tu H."/>
            <person name="Van de Peer Y."/>
            <person name="Verrier P.J."/>
            <person name="Waters E."/>
            <person name="Wood A."/>
            <person name="Yang L."/>
            <person name="Cove D."/>
            <person name="Cuming A."/>
            <person name="Hasebe M."/>
            <person name="Lucas S."/>
            <person name="Mishler D.B."/>
            <person name="Reski R."/>
            <person name="Grigoriev I."/>
            <person name="Quatrano R.S."/>
            <person name="Boore J.L."/>
        </authorList>
    </citation>
    <scope>NUCLEOTIDE SEQUENCE [LARGE SCALE GENOMIC DNA]</scope>
    <source>
        <strain evidence="2 3">cv. Gransden 2004</strain>
    </source>
</reference>
<accession>A0A2K1IEU1</accession>
<organism evidence="1">
    <name type="scientific">Physcomitrium patens</name>
    <name type="common">Spreading-leaved earth moss</name>
    <name type="synonym">Physcomitrella patens</name>
    <dbReference type="NCBI Taxonomy" id="3218"/>
    <lineage>
        <taxon>Eukaryota</taxon>
        <taxon>Viridiplantae</taxon>
        <taxon>Streptophyta</taxon>
        <taxon>Embryophyta</taxon>
        <taxon>Bryophyta</taxon>
        <taxon>Bryophytina</taxon>
        <taxon>Bryopsida</taxon>
        <taxon>Funariidae</taxon>
        <taxon>Funariales</taxon>
        <taxon>Funariaceae</taxon>
        <taxon>Physcomitrium</taxon>
    </lineage>
</organism>
<reference evidence="1 3" key="2">
    <citation type="journal article" date="2018" name="Plant J.">
        <title>The Physcomitrella patens chromosome-scale assembly reveals moss genome structure and evolution.</title>
        <authorList>
            <person name="Lang D."/>
            <person name="Ullrich K.K."/>
            <person name="Murat F."/>
            <person name="Fuchs J."/>
            <person name="Jenkins J."/>
            <person name="Haas F.B."/>
            <person name="Piednoel M."/>
            <person name="Gundlach H."/>
            <person name="Van Bel M."/>
            <person name="Meyberg R."/>
            <person name="Vives C."/>
            <person name="Morata J."/>
            <person name="Symeonidi A."/>
            <person name="Hiss M."/>
            <person name="Muchero W."/>
            <person name="Kamisugi Y."/>
            <person name="Saleh O."/>
            <person name="Blanc G."/>
            <person name="Decker E.L."/>
            <person name="van Gessel N."/>
            <person name="Grimwood J."/>
            <person name="Hayes R.D."/>
            <person name="Graham S.W."/>
            <person name="Gunter L.E."/>
            <person name="McDaniel S.F."/>
            <person name="Hoernstein S.N.W."/>
            <person name="Larsson A."/>
            <person name="Li F.W."/>
            <person name="Perroud P.F."/>
            <person name="Phillips J."/>
            <person name="Ranjan P."/>
            <person name="Rokshar D.S."/>
            <person name="Rothfels C.J."/>
            <person name="Schneider L."/>
            <person name="Shu S."/>
            <person name="Stevenson D.W."/>
            <person name="Thummler F."/>
            <person name="Tillich M."/>
            <person name="Villarreal Aguilar J.C."/>
            <person name="Widiez T."/>
            <person name="Wong G.K."/>
            <person name="Wymore A."/>
            <person name="Zhang Y."/>
            <person name="Zimmer A.D."/>
            <person name="Quatrano R.S."/>
            <person name="Mayer K.F.X."/>
            <person name="Goodstein D."/>
            <person name="Casacuberta J.M."/>
            <person name="Vandepoele K."/>
            <person name="Reski R."/>
            <person name="Cuming A.C."/>
            <person name="Tuskan G.A."/>
            <person name="Maumus F."/>
            <person name="Salse J."/>
            <person name="Schmutz J."/>
            <person name="Rensing S.A."/>
        </authorList>
    </citation>
    <scope>NUCLEOTIDE SEQUENCE [LARGE SCALE GENOMIC DNA]</scope>
    <source>
        <strain evidence="2 3">cv. Gransden 2004</strain>
    </source>
</reference>